<evidence type="ECO:0000256" key="6">
    <source>
        <dbReference type="ARBA" id="ARBA00022806"/>
    </source>
</evidence>
<dbReference type="PROSITE" id="PS50089">
    <property type="entry name" value="ZF_RING_2"/>
    <property type="match status" value="1"/>
</dbReference>
<feature type="region of interest" description="Disordered" evidence="10">
    <location>
        <begin position="867"/>
        <end position="887"/>
    </location>
</feature>
<dbReference type="SMART" id="SM00487">
    <property type="entry name" value="DEXDc"/>
    <property type="match status" value="1"/>
</dbReference>
<keyword evidence="15" id="KW-1185">Reference proteome</keyword>
<keyword evidence="6" id="KW-0347">Helicase</keyword>
<dbReference type="GO" id="GO:0008094">
    <property type="term" value="F:ATP-dependent activity, acting on DNA"/>
    <property type="evidence" value="ECO:0000318"/>
    <property type="project" value="GO_Central"/>
</dbReference>
<dbReference type="PROSITE" id="PS00518">
    <property type="entry name" value="ZF_RING_1"/>
    <property type="match status" value="1"/>
</dbReference>
<feature type="domain" description="Helicase ATP-binding" evidence="12">
    <location>
        <begin position="526"/>
        <end position="735"/>
    </location>
</feature>
<feature type="region of interest" description="Disordered" evidence="10">
    <location>
        <begin position="227"/>
        <end position="279"/>
    </location>
</feature>
<evidence type="ECO:0000256" key="5">
    <source>
        <dbReference type="ARBA" id="ARBA00022801"/>
    </source>
</evidence>
<comment type="similarity">
    <text evidence="1">Belongs to the SNF2/RAD54 helicase family. RAD16 subfamily.</text>
</comment>
<dbReference type="EMBL" id="DF237149">
    <property type="protein sequence ID" value="GAQ84668.1"/>
    <property type="molecule type" value="Genomic_DNA"/>
</dbReference>
<dbReference type="InterPro" id="IPR001841">
    <property type="entry name" value="Znf_RING"/>
</dbReference>
<keyword evidence="4 9" id="KW-0863">Zinc-finger</keyword>
<organism evidence="14 15">
    <name type="scientific">Klebsormidium nitens</name>
    <name type="common">Green alga</name>
    <name type="synonym">Ulothrix nitens</name>
    <dbReference type="NCBI Taxonomy" id="105231"/>
    <lineage>
        <taxon>Eukaryota</taxon>
        <taxon>Viridiplantae</taxon>
        <taxon>Streptophyta</taxon>
        <taxon>Klebsormidiophyceae</taxon>
        <taxon>Klebsormidiales</taxon>
        <taxon>Klebsormidiaceae</taxon>
        <taxon>Klebsormidium</taxon>
    </lineage>
</organism>
<reference evidence="14 15" key="1">
    <citation type="journal article" date="2014" name="Nat. Commun.">
        <title>Klebsormidium flaccidum genome reveals primary factors for plant terrestrial adaptation.</title>
        <authorList>
            <person name="Hori K."/>
            <person name="Maruyama F."/>
            <person name="Fujisawa T."/>
            <person name="Togashi T."/>
            <person name="Yamamoto N."/>
            <person name="Seo M."/>
            <person name="Sato S."/>
            <person name="Yamada T."/>
            <person name="Mori H."/>
            <person name="Tajima N."/>
            <person name="Moriyama T."/>
            <person name="Ikeuchi M."/>
            <person name="Watanabe M."/>
            <person name="Wada H."/>
            <person name="Kobayashi K."/>
            <person name="Saito M."/>
            <person name="Masuda T."/>
            <person name="Sasaki-Sekimoto Y."/>
            <person name="Mashiguchi K."/>
            <person name="Awai K."/>
            <person name="Shimojima M."/>
            <person name="Masuda S."/>
            <person name="Iwai M."/>
            <person name="Nobusawa T."/>
            <person name="Narise T."/>
            <person name="Kondo S."/>
            <person name="Saito H."/>
            <person name="Sato R."/>
            <person name="Murakawa M."/>
            <person name="Ihara Y."/>
            <person name="Oshima-Yamada Y."/>
            <person name="Ohtaka K."/>
            <person name="Satoh M."/>
            <person name="Sonobe K."/>
            <person name="Ishii M."/>
            <person name="Ohtani R."/>
            <person name="Kanamori-Sato M."/>
            <person name="Honoki R."/>
            <person name="Miyazaki D."/>
            <person name="Mochizuki H."/>
            <person name="Umetsu J."/>
            <person name="Higashi K."/>
            <person name="Shibata D."/>
            <person name="Kamiya Y."/>
            <person name="Sato N."/>
            <person name="Nakamura Y."/>
            <person name="Tabata S."/>
            <person name="Ida S."/>
            <person name="Kurokawa K."/>
            <person name="Ohta H."/>
        </authorList>
    </citation>
    <scope>NUCLEOTIDE SEQUENCE [LARGE SCALE GENOMIC DNA]</scope>
    <source>
        <strain evidence="14 15">NIES-2285</strain>
    </source>
</reference>
<dbReference type="InterPro" id="IPR017907">
    <property type="entry name" value="Znf_RING_CS"/>
</dbReference>
<dbReference type="InterPro" id="IPR000330">
    <property type="entry name" value="SNF2_N"/>
</dbReference>
<dbReference type="GO" id="GO:0008270">
    <property type="term" value="F:zinc ion binding"/>
    <property type="evidence" value="ECO:0007669"/>
    <property type="project" value="UniProtKB-KW"/>
</dbReference>
<keyword evidence="7" id="KW-0862">Zinc</keyword>
<keyword evidence="8" id="KW-0067">ATP-binding</keyword>
<dbReference type="PROSITE" id="PS51194">
    <property type="entry name" value="HELICASE_CTER"/>
    <property type="match status" value="1"/>
</dbReference>
<dbReference type="Gene3D" id="3.40.50.10810">
    <property type="entry name" value="Tandem AAA-ATPase domain"/>
    <property type="match status" value="1"/>
</dbReference>
<dbReference type="Pfam" id="PF00176">
    <property type="entry name" value="SNF2-rel_dom"/>
    <property type="match status" value="1"/>
</dbReference>
<dbReference type="GO" id="GO:0005524">
    <property type="term" value="F:ATP binding"/>
    <property type="evidence" value="ECO:0007669"/>
    <property type="project" value="UniProtKB-KW"/>
</dbReference>
<feature type="domain" description="RING-type" evidence="11">
    <location>
        <begin position="895"/>
        <end position="936"/>
    </location>
</feature>
<dbReference type="OrthoDB" id="448448at2759"/>
<dbReference type="InterPro" id="IPR049730">
    <property type="entry name" value="SNF2/RAD54-like_C"/>
</dbReference>
<evidence type="ECO:0000256" key="2">
    <source>
        <dbReference type="ARBA" id="ARBA00022723"/>
    </source>
</evidence>
<evidence type="ECO:0000256" key="1">
    <source>
        <dbReference type="ARBA" id="ARBA00008438"/>
    </source>
</evidence>
<dbReference type="CDD" id="cd18793">
    <property type="entry name" value="SF2_C_SNF"/>
    <property type="match status" value="1"/>
</dbReference>
<dbReference type="Gene3D" id="3.30.40.10">
    <property type="entry name" value="Zinc/RING finger domain, C3HC4 (zinc finger)"/>
    <property type="match status" value="1"/>
</dbReference>
<dbReference type="PANTHER" id="PTHR45626:SF38">
    <property type="entry name" value="DEAD-BOX PROTEIN"/>
    <property type="match status" value="1"/>
</dbReference>
<keyword evidence="5" id="KW-0378">Hydrolase</keyword>
<evidence type="ECO:0000259" key="13">
    <source>
        <dbReference type="PROSITE" id="PS51194"/>
    </source>
</evidence>
<dbReference type="GO" id="GO:0005634">
    <property type="term" value="C:nucleus"/>
    <property type="evidence" value="ECO:0000318"/>
    <property type="project" value="GO_Central"/>
</dbReference>
<dbReference type="AlphaFoldDB" id="A0A1Y1I9A0"/>
<feature type="compositionally biased region" description="Basic and acidic residues" evidence="10">
    <location>
        <begin position="33"/>
        <end position="54"/>
    </location>
</feature>
<evidence type="ECO:0000256" key="8">
    <source>
        <dbReference type="ARBA" id="ARBA00022840"/>
    </source>
</evidence>
<dbReference type="GO" id="GO:0016787">
    <property type="term" value="F:hydrolase activity"/>
    <property type="evidence" value="ECO:0007669"/>
    <property type="project" value="UniProtKB-KW"/>
</dbReference>
<dbReference type="InterPro" id="IPR027417">
    <property type="entry name" value="P-loop_NTPase"/>
</dbReference>
<sequence>MDSKANVKKRAVIVIDDSDEEEAAVSSRPNKRPLRDGDVFSWTEKKPKLEKKEGSASLGAGNEDCELLTRRPGEAAIPMNHIDDDDADIVMTGARGDGAALRDLPHPRSLCGTHPFVKKKSAQNAACCKQCFCYVCDKPQSQCLQWGTGIREDDHCNAYDAWHWQQKRTAAKNKAGPQQNRPAQNMPQQNPPAQRASQQNPPAQSASQQNPPEQNTAHKAFMDSLKRNDPVRPSVAPRRPVPVVQPSSAGPSSAQGGPSARPWTADQPPLEDPHSDKEYIPLGTVSIPVAARAEYDLVNLPPTHAPFGLGLFHMDMLPVKGATYKKHKMVYFRFDTGEQDLPRNKRPKQMEFDCLIAEIRARMRTFKVGDQPAVRVAVSVRPSGNNPRRGTVNIKLFQLRRLFDESSRIAQAKALVHLCKDDPVLCEQIEELRQLESNPAVTRIRSFDALLEKVQSTSYPEEPQPDGLGVTLRPYQRQSLRFMLDNERRDGGFHGLMWRQIPGAGTAEEDVFYCPALQRLKLVTKGTLPPPTTGGFLCEEMGLGKTVEILALILANPHPNPPQLTPQVTIQQPTPPIPAGGVPSKATLVVCAVSLVGQWISEAKGKLSAPINMYKYHGQGRSSDPFFLARQDIVVTTYATLGSDFNQCTKRRWAFREPGDNKPLTEEEHGRLSPLHAVNWWRIVLDESHTVKDPKAVHSRACAELTAERRWCCTGTPINTSISDLYGQFTFLKLSPFNTLATFQKEIGMPFEHASHGHGSSGAGRAVLVDLLSKVMIRHTKSQKINGEELLVLPPKTQVDMPVHFSPEERVVYERATASAQERFSHFRKMGPMYIGRHMLQIMSLLLPLRRICSGGQIYLPQASADAPAEAGDTAPEAGPPGAAGLPDMPPDSECGICLDVMERPARTPCKHWFCHECLTGAIDSGPSQGQCPICRQKVTVDDVVEGVARGTTTAIVPYVEPEAGKDEAGPSGAAAPFVAESKLKALLADLEKTREEDPTAKALIFSQFMGTIDWLKLKLTEAGVKYRYISGDMALNKRAKAIEQFQQDPPTTVFLLSIRTGAVGITLTSASVVYLLEPVLNPALEDQAVGRAWRMGQQRPVTVKRMFIQDSVEEKILKVVKSRVEGGNANDAPDDVGRAAYRSKGKAQRPETIAGSIRTDKQNLRMSEFEILFS</sequence>
<dbReference type="Proteomes" id="UP000054558">
    <property type="component" value="Unassembled WGS sequence"/>
</dbReference>
<feature type="domain" description="Helicase C-terminal" evidence="13">
    <location>
        <begin position="983"/>
        <end position="1138"/>
    </location>
</feature>
<dbReference type="Pfam" id="PF13639">
    <property type="entry name" value="zf-RING_2"/>
    <property type="match status" value="1"/>
</dbReference>
<evidence type="ECO:0000256" key="9">
    <source>
        <dbReference type="PROSITE-ProRule" id="PRU00175"/>
    </source>
</evidence>
<proteinExistence type="inferred from homology"/>
<dbReference type="Pfam" id="PF00271">
    <property type="entry name" value="Helicase_C"/>
    <property type="match status" value="1"/>
</dbReference>
<dbReference type="PROSITE" id="PS51192">
    <property type="entry name" value="HELICASE_ATP_BIND_1"/>
    <property type="match status" value="1"/>
</dbReference>
<evidence type="ECO:0000313" key="15">
    <source>
        <dbReference type="Proteomes" id="UP000054558"/>
    </source>
</evidence>
<feature type="region of interest" description="Disordered" evidence="10">
    <location>
        <begin position="167"/>
        <end position="215"/>
    </location>
</feature>
<dbReference type="InterPro" id="IPR014001">
    <property type="entry name" value="Helicase_ATP-bd"/>
</dbReference>
<name>A0A1Y1I9A0_KLENI</name>
<evidence type="ECO:0000313" key="14">
    <source>
        <dbReference type="EMBL" id="GAQ84668.1"/>
    </source>
</evidence>
<dbReference type="PANTHER" id="PTHR45626">
    <property type="entry name" value="TRANSCRIPTION TERMINATION FACTOR 2-RELATED"/>
    <property type="match status" value="1"/>
</dbReference>
<feature type="compositionally biased region" description="Low complexity" evidence="10">
    <location>
        <begin position="177"/>
        <end position="215"/>
    </location>
</feature>
<dbReference type="SUPFAM" id="SSF57850">
    <property type="entry name" value="RING/U-box"/>
    <property type="match status" value="1"/>
</dbReference>
<dbReference type="GO" id="GO:0004386">
    <property type="term" value="F:helicase activity"/>
    <property type="evidence" value="ECO:0007669"/>
    <property type="project" value="UniProtKB-KW"/>
</dbReference>
<gene>
    <name evidence="14" type="ORF">KFL_002000040</name>
</gene>
<dbReference type="SMART" id="SM00184">
    <property type="entry name" value="RING"/>
    <property type="match status" value="1"/>
</dbReference>
<evidence type="ECO:0000256" key="10">
    <source>
        <dbReference type="SAM" id="MobiDB-lite"/>
    </source>
</evidence>
<keyword evidence="2" id="KW-0479">Metal-binding</keyword>
<keyword evidence="3" id="KW-0547">Nucleotide-binding</keyword>
<dbReference type="InterPro" id="IPR001650">
    <property type="entry name" value="Helicase_C-like"/>
</dbReference>
<dbReference type="STRING" id="105231.A0A1Y1I9A0"/>
<dbReference type="InterPro" id="IPR050628">
    <property type="entry name" value="SNF2_RAD54_helicase_TF"/>
</dbReference>
<evidence type="ECO:0000256" key="7">
    <source>
        <dbReference type="ARBA" id="ARBA00022833"/>
    </source>
</evidence>
<evidence type="ECO:0000256" key="3">
    <source>
        <dbReference type="ARBA" id="ARBA00022741"/>
    </source>
</evidence>
<dbReference type="OMA" id="ECIMSTI"/>
<evidence type="ECO:0000259" key="11">
    <source>
        <dbReference type="PROSITE" id="PS50089"/>
    </source>
</evidence>
<dbReference type="SUPFAM" id="SSF52540">
    <property type="entry name" value="P-loop containing nucleoside triphosphate hydrolases"/>
    <property type="match status" value="2"/>
</dbReference>
<dbReference type="SMART" id="SM00490">
    <property type="entry name" value="HELICc"/>
    <property type="match status" value="1"/>
</dbReference>
<evidence type="ECO:0000256" key="4">
    <source>
        <dbReference type="ARBA" id="ARBA00022771"/>
    </source>
</evidence>
<feature type="region of interest" description="Disordered" evidence="10">
    <location>
        <begin position="18"/>
        <end position="60"/>
    </location>
</feature>
<dbReference type="InterPro" id="IPR038718">
    <property type="entry name" value="SNF2-like_sf"/>
</dbReference>
<dbReference type="CDD" id="cd18008">
    <property type="entry name" value="DEXDc_SHPRH-like"/>
    <property type="match status" value="1"/>
</dbReference>
<accession>A0A1Y1I9A0</accession>
<dbReference type="GO" id="GO:0006281">
    <property type="term" value="P:DNA repair"/>
    <property type="evidence" value="ECO:0000318"/>
    <property type="project" value="GO_Central"/>
</dbReference>
<evidence type="ECO:0000259" key="12">
    <source>
        <dbReference type="PROSITE" id="PS51192"/>
    </source>
</evidence>
<feature type="compositionally biased region" description="Low complexity" evidence="10">
    <location>
        <begin position="231"/>
        <end position="260"/>
    </location>
</feature>
<dbReference type="Gene3D" id="3.40.50.300">
    <property type="entry name" value="P-loop containing nucleotide triphosphate hydrolases"/>
    <property type="match status" value="1"/>
</dbReference>
<dbReference type="InterPro" id="IPR013083">
    <property type="entry name" value="Znf_RING/FYVE/PHD"/>
</dbReference>
<protein>
    <submittedName>
        <fullName evidence="14">DEAD-box protein</fullName>
    </submittedName>
</protein>